<dbReference type="RefSeq" id="WP_245138028.1">
    <property type="nucleotide sequence ID" value="NZ_CP128477.1"/>
</dbReference>
<dbReference type="SUPFAM" id="SSF53850">
    <property type="entry name" value="Periplasmic binding protein-like II"/>
    <property type="match status" value="1"/>
</dbReference>
<dbReference type="Pfam" id="PF03466">
    <property type="entry name" value="LysR_substrate"/>
    <property type="match status" value="1"/>
</dbReference>
<name>A0ABT0D5Y9_9HYPH</name>
<evidence type="ECO:0000256" key="1">
    <source>
        <dbReference type="ARBA" id="ARBA00009437"/>
    </source>
</evidence>
<gene>
    <name evidence="6" type="ORF">MKJ03_20490</name>
</gene>
<dbReference type="InterPro" id="IPR000847">
    <property type="entry name" value="LysR_HTH_N"/>
</dbReference>
<geneLocation type="plasmid" evidence="6">
    <name>unnamed</name>
</geneLocation>
<dbReference type="PRINTS" id="PR00039">
    <property type="entry name" value="HTHLYSR"/>
</dbReference>
<sequence>MPKTPQDLPPMNALRTFSVAGRRLNFRAAAEELGVTQGAVAQQIKLLEGHIGLSLFTRLPRGVALTPDGSAYYAEIQRAFMIMHEATEQIREGGKFLTISVTPTFATKLLIPNLQSLNSALPGIEIRTIATVAVTDFDRDQVDIVIRETRPPFPANQEAKLLFNQDLILVGGPNVIKGLTLPLAPELIRTLPLLHDSYTHWNAYFRTDAKLPGPRFNQISLALDAASAGQGLAIVSRSFVQSELTDGRLIEVGPAGYEPDAGYYLIRKKRWHMPRSIDAFWYWCLDTFTAR</sequence>
<evidence type="ECO:0000256" key="4">
    <source>
        <dbReference type="ARBA" id="ARBA00023163"/>
    </source>
</evidence>
<evidence type="ECO:0000256" key="2">
    <source>
        <dbReference type="ARBA" id="ARBA00023015"/>
    </source>
</evidence>
<dbReference type="SUPFAM" id="SSF46785">
    <property type="entry name" value="Winged helix' DNA-binding domain"/>
    <property type="match status" value="1"/>
</dbReference>
<protein>
    <submittedName>
        <fullName evidence="6">LysR substrate-binding domain-containing protein</fullName>
    </submittedName>
</protein>
<dbReference type="InterPro" id="IPR005119">
    <property type="entry name" value="LysR_subst-bd"/>
</dbReference>
<dbReference type="Pfam" id="PF00126">
    <property type="entry name" value="HTH_1"/>
    <property type="match status" value="1"/>
</dbReference>
<dbReference type="Proteomes" id="UP001522662">
    <property type="component" value="Unassembled WGS sequence"/>
</dbReference>
<dbReference type="EMBL" id="JALAYX010000007">
    <property type="protein sequence ID" value="MCJ8240719.1"/>
    <property type="molecule type" value="Genomic_DNA"/>
</dbReference>
<feature type="domain" description="HTH lysR-type" evidence="5">
    <location>
        <begin position="9"/>
        <end position="66"/>
    </location>
</feature>
<proteinExistence type="inferred from homology"/>
<evidence type="ECO:0000313" key="7">
    <source>
        <dbReference type="Proteomes" id="UP001522662"/>
    </source>
</evidence>
<keyword evidence="3" id="KW-0238">DNA-binding</keyword>
<dbReference type="PANTHER" id="PTHR30537:SF26">
    <property type="entry name" value="GLYCINE CLEAVAGE SYSTEM TRANSCRIPTIONAL ACTIVATOR"/>
    <property type="match status" value="1"/>
</dbReference>
<evidence type="ECO:0000256" key="3">
    <source>
        <dbReference type="ARBA" id="ARBA00023125"/>
    </source>
</evidence>
<dbReference type="InterPro" id="IPR036390">
    <property type="entry name" value="WH_DNA-bd_sf"/>
</dbReference>
<reference evidence="6 7" key="1">
    <citation type="submission" date="2022-03" db="EMBL/GenBank/DDBJ databases">
        <title>Rhizobium SSM4.3 sp. nov., isolated from Sediment (Gouqi Island).</title>
        <authorList>
            <person name="Chen G."/>
        </authorList>
    </citation>
    <scope>NUCLEOTIDE SEQUENCE [LARGE SCALE GENOMIC DNA]</scope>
    <source>
        <strain evidence="6 7">SSM4.3</strain>
        <plasmid evidence="6">unnamed</plasmid>
    </source>
</reference>
<dbReference type="Gene3D" id="3.40.190.10">
    <property type="entry name" value="Periplasmic binding protein-like II"/>
    <property type="match status" value="2"/>
</dbReference>
<comment type="caution">
    <text evidence="6">The sequence shown here is derived from an EMBL/GenBank/DDBJ whole genome shotgun (WGS) entry which is preliminary data.</text>
</comment>
<comment type="similarity">
    <text evidence="1">Belongs to the LysR transcriptional regulatory family.</text>
</comment>
<keyword evidence="6" id="KW-0614">Plasmid</keyword>
<dbReference type="Gene3D" id="1.10.10.10">
    <property type="entry name" value="Winged helix-like DNA-binding domain superfamily/Winged helix DNA-binding domain"/>
    <property type="match status" value="1"/>
</dbReference>
<evidence type="ECO:0000259" key="5">
    <source>
        <dbReference type="PROSITE" id="PS50931"/>
    </source>
</evidence>
<organism evidence="6 7">
    <name type="scientific">Peteryoungia algae</name>
    <dbReference type="NCBI Taxonomy" id="2919917"/>
    <lineage>
        <taxon>Bacteria</taxon>
        <taxon>Pseudomonadati</taxon>
        <taxon>Pseudomonadota</taxon>
        <taxon>Alphaproteobacteria</taxon>
        <taxon>Hyphomicrobiales</taxon>
        <taxon>Rhizobiaceae</taxon>
        <taxon>Peteryoungia</taxon>
    </lineage>
</organism>
<dbReference type="PROSITE" id="PS50931">
    <property type="entry name" value="HTH_LYSR"/>
    <property type="match status" value="1"/>
</dbReference>
<dbReference type="InterPro" id="IPR058163">
    <property type="entry name" value="LysR-type_TF_proteobact-type"/>
</dbReference>
<dbReference type="InterPro" id="IPR036388">
    <property type="entry name" value="WH-like_DNA-bd_sf"/>
</dbReference>
<dbReference type="PANTHER" id="PTHR30537">
    <property type="entry name" value="HTH-TYPE TRANSCRIPTIONAL REGULATOR"/>
    <property type="match status" value="1"/>
</dbReference>
<keyword evidence="7" id="KW-1185">Reference proteome</keyword>
<evidence type="ECO:0000313" key="6">
    <source>
        <dbReference type="EMBL" id="MCJ8240719.1"/>
    </source>
</evidence>
<accession>A0ABT0D5Y9</accession>
<keyword evidence="4" id="KW-0804">Transcription</keyword>
<keyword evidence="2" id="KW-0805">Transcription regulation</keyword>